<sequence length="325" mass="36767">MNGKTMDQLAPTTRLSPYRFFSAEAWAKFRADMPLTLEADELERIRSMNDPVDLDEVRRIYLALSRLLSAHVEASQLLFRQRQSFLSGNGGSRKTPFVIGIAGSVAVGKSTTARLLQLLLGRWPSSPQVALVTTDGFLYPNAVLEQNGLMRRKGFPESYDVGAILRFLSDVKAGAPKVKAPVYSHFVYDVIEGRSITIDRPDILIFEGLNVLQVQDMPPNGRAIPFVSDFFDYSIYIDAAEDDIHRWYIDRFMRLRETAFREEGSFFHRYSKISDTDALEIAEGLWADINAVNLKENILPTRPRADLILTKGPDHLIEQVALRKI</sequence>
<evidence type="ECO:0000256" key="11">
    <source>
        <dbReference type="ARBA" id="ARBA00022840"/>
    </source>
</evidence>
<dbReference type="SUPFAM" id="SSF52540">
    <property type="entry name" value="P-loop containing nucleoside triphosphate hydrolases"/>
    <property type="match status" value="1"/>
</dbReference>
<dbReference type="PIRSF" id="PIRSF000545">
    <property type="entry name" value="Pantothenate_kin"/>
    <property type="match status" value="1"/>
</dbReference>
<keyword evidence="12 14" id="KW-0173">Coenzyme A biosynthesis</keyword>
<dbReference type="Pfam" id="PF00485">
    <property type="entry name" value="PRK"/>
    <property type="match status" value="1"/>
</dbReference>
<dbReference type="EMBL" id="FWXR01000004">
    <property type="protein sequence ID" value="SMC60393.1"/>
    <property type="molecule type" value="Genomic_DNA"/>
</dbReference>
<evidence type="ECO:0000256" key="5">
    <source>
        <dbReference type="ARBA" id="ARBA00012102"/>
    </source>
</evidence>
<evidence type="ECO:0000256" key="4">
    <source>
        <dbReference type="ARBA" id="ARBA00006087"/>
    </source>
</evidence>
<dbReference type="GO" id="GO:0004594">
    <property type="term" value="F:pantothenate kinase activity"/>
    <property type="evidence" value="ECO:0007669"/>
    <property type="project" value="UniProtKB-UniRule"/>
</dbReference>
<dbReference type="OrthoDB" id="1550976at2"/>
<comment type="similarity">
    <text evidence="4 14 15">Belongs to the prokaryotic pantothenate kinase family.</text>
</comment>
<gene>
    <name evidence="14" type="primary">coaA</name>
    <name evidence="17" type="ORF">SAMN06297251_104201</name>
</gene>
<evidence type="ECO:0000259" key="16">
    <source>
        <dbReference type="Pfam" id="PF00485"/>
    </source>
</evidence>
<comment type="subcellular location">
    <subcellularLocation>
        <location evidence="2 14 15">Cytoplasm</location>
    </subcellularLocation>
</comment>
<dbReference type="PANTHER" id="PTHR10285">
    <property type="entry name" value="URIDINE KINASE"/>
    <property type="match status" value="1"/>
</dbReference>
<name>A0A1W2AID3_9HYPH</name>
<keyword evidence="11 14" id="KW-0067">ATP-binding</keyword>
<keyword evidence="10 14" id="KW-0418">Kinase</keyword>
<evidence type="ECO:0000256" key="9">
    <source>
        <dbReference type="ARBA" id="ARBA00022741"/>
    </source>
</evidence>
<organism evidence="17 18">
    <name type="scientific">Fulvimarina manganoxydans</name>
    <dbReference type="NCBI Taxonomy" id="937218"/>
    <lineage>
        <taxon>Bacteria</taxon>
        <taxon>Pseudomonadati</taxon>
        <taxon>Pseudomonadota</taxon>
        <taxon>Alphaproteobacteria</taxon>
        <taxon>Hyphomicrobiales</taxon>
        <taxon>Aurantimonadaceae</taxon>
        <taxon>Fulvimarina</taxon>
    </lineage>
</organism>
<dbReference type="HAMAP" id="MF_00215">
    <property type="entry name" value="Pantothen_kinase_1"/>
    <property type="match status" value="1"/>
</dbReference>
<keyword evidence="8 14" id="KW-0808">Transferase</keyword>
<protein>
    <recommendedName>
        <fullName evidence="6 14">Pantothenate kinase</fullName>
        <ecNumber evidence="5 14">2.7.1.33</ecNumber>
    </recommendedName>
    <alternativeName>
        <fullName evidence="13 14">Pantothenic acid kinase</fullName>
    </alternativeName>
</protein>
<evidence type="ECO:0000256" key="6">
    <source>
        <dbReference type="ARBA" id="ARBA00015080"/>
    </source>
</evidence>
<dbReference type="STRING" id="937218.SAMN06297251_104201"/>
<evidence type="ECO:0000256" key="10">
    <source>
        <dbReference type="ARBA" id="ARBA00022777"/>
    </source>
</evidence>
<dbReference type="InterPro" id="IPR004566">
    <property type="entry name" value="PanK"/>
</dbReference>
<dbReference type="CDD" id="cd02025">
    <property type="entry name" value="PanK"/>
    <property type="match status" value="1"/>
</dbReference>
<comment type="pathway">
    <text evidence="3 14 15">Cofactor biosynthesis; coenzyme A biosynthesis; CoA from (R)-pantothenate: step 1/5.</text>
</comment>
<dbReference type="GO" id="GO:0005737">
    <property type="term" value="C:cytoplasm"/>
    <property type="evidence" value="ECO:0007669"/>
    <property type="project" value="UniProtKB-SubCell"/>
</dbReference>
<evidence type="ECO:0000256" key="15">
    <source>
        <dbReference type="RuleBase" id="RU003530"/>
    </source>
</evidence>
<evidence type="ECO:0000256" key="3">
    <source>
        <dbReference type="ARBA" id="ARBA00005225"/>
    </source>
</evidence>
<dbReference type="NCBIfam" id="TIGR00554">
    <property type="entry name" value="panK_bact"/>
    <property type="match status" value="1"/>
</dbReference>
<evidence type="ECO:0000256" key="12">
    <source>
        <dbReference type="ARBA" id="ARBA00022993"/>
    </source>
</evidence>
<reference evidence="17 18" key="1">
    <citation type="submission" date="2017-04" db="EMBL/GenBank/DDBJ databases">
        <authorList>
            <person name="Afonso C.L."/>
            <person name="Miller P.J."/>
            <person name="Scott M.A."/>
            <person name="Spackman E."/>
            <person name="Goraichik I."/>
            <person name="Dimitrov K.M."/>
            <person name="Suarez D.L."/>
            <person name="Swayne D.E."/>
        </authorList>
    </citation>
    <scope>NUCLEOTIDE SEQUENCE [LARGE SCALE GENOMIC DNA]</scope>
    <source>
        <strain evidence="17 18">CGMCC 1.10972</strain>
    </source>
</reference>
<dbReference type="GO" id="GO:0015937">
    <property type="term" value="P:coenzyme A biosynthetic process"/>
    <property type="evidence" value="ECO:0007669"/>
    <property type="project" value="UniProtKB-UniRule"/>
</dbReference>
<keyword evidence="9 14" id="KW-0547">Nucleotide-binding</keyword>
<feature type="binding site" evidence="14">
    <location>
        <begin position="103"/>
        <end position="110"/>
    </location>
    <ligand>
        <name>ATP</name>
        <dbReference type="ChEBI" id="CHEBI:30616"/>
    </ligand>
</feature>
<dbReference type="InterPro" id="IPR006083">
    <property type="entry name" value="PRK/URK"/>
</dbReference>
<comment type="catalytic activity">
    <reaction evidence="1 14 15">
        <text>(R)-pantothenate + ATP = (R)-4'-phosphopantothenate + ADP + H(+)</text>
        <dbReference type="Rhea" id="RHEA:16373"/>
        <dbReference type="ChEBI" id="CHEBI:10986"/>
        <dbReference type="ChEBI" id="CHEBI:15378"/>
        <dbReference type="ChEBI" id="CHEBI:29032"/>
        <dbReference type="ChEBI" id="CHEBI:30616"/>
        <dbReference type="ChEBI" id="CHEBI:456216"/>
        <dbReference type="EC" id="2.7.1.33"/>
    </reaction>
</comment>
<evidence type="ECO:0000256" key="13">
    <source>
        <dbReference type="ARBA" id="ARBA00032866"/>
    </source>
</evidence>
<feature type="domain" description="Phosphoribulokinase/uridine kinase" evidence="16">
    <location>
        <begin position="98"/>
        <end position="253"/>
    </location>
</feature>
<evidence type="ECO:0000256" key="8">
    <source>
        <dbReference type="ARBA" id="ARBA00022679"/>
    </source>
</evidence>
<dbReference type="EC" id="2.7.1.33" evidence="5 14"/>
<evidence type="ECO:0000256" key="2">
    <source>
        <dbReference type="ARBA" id="ARBA00004496"/>
    </source>
</evidence>
<evidence type="ECO:0000256" key="14">
    <source>
        <dbReference type="HAMAP-Rule" id="MF_00215"/>
    </source>
</evidence>
<dbReference type="AlphaFoldDB" id="A0A1W2AID3"/>
<accession>A0A1W2AID3</accession>
<dbReference type="GO" id="GO:0005524">
    <property type="term" value="F:ATP binding"/>
    <property type="evidence" value="ECO:0007669"/>
    <property type="project" value="UniProtKB-UniRule"/>
</dbReference>
<dbReference type="Gene3D" id="3.40.50.300">
    <property type="entry name" value="P-loop containing nucleotide triphosphate hydrolases"/>
    <property type="match status" value="1"/>
</dbReference>
<evidence type="ECO:0000313" key="17">
    <source>
        <dbReference type="EMBL" id="SMC60393.1"/>
    </source>
</evidence>
<evidence type="ECO:0000256" key="7">
    <source>
        <dbReference type="ARBA" id="ARBA00022490"/>
    </source>
</evidence>
<dbReference type="Proteomes" id="UP000192656">
    <property type="component" value="Unassembled WGS sequence"/>
</dbReference>
<dbReference type="RefSeq" id="WP_139798250.1">
    <property type="nucleotide sequence ID" value="NZ_FWXR01000004.1"/>
</dbReference>
<keyword evidence="7 14" id="KW-0963">Cytoplasm</keyword>
<proteinExistence type="inferred from homology"/>
<evidence type="ECO:0000256" key="1">
    <source>
        <dbReference type="ARBA" id="ARBA00001206"/>
    </source>
</evidence>
<dbReference type="InterPro" id="IPR027417">
    <property type="entry name" value="P-loop_NTPase"/>
</dbReference>
<dbReference type="UniPathway" id="UPA00241">
    <property type="reaction ID" value="UER00352"/>
</dbReference>
<keyword evidence="18" id="KW-1185">Reference proteome</keyword>
<evidence type="ECO:0000313" key="18">
    <source>
        <dbReference type="Proteomes" id="UP000192656"/>
    </source>
</evidence>